<feature type="compositionally biased region" description="Low complexity" evidence="1">
    <location>
        <begin position="138"/>
        <end position="148"/>
    </location>
</feature>
<keyword evidence="3" id="KW-1185">Reference proteome</keyword>
<feature type="region of interest" description="Disordered" evidence="1">
    <location>
        <begin position="52"/>
        <end position="102"/>
    </location>
</feature>
<comment type="caution">
    <text evidence="2">The sequence shown here is derived from an EMBL/GenBank/DDBJ whole genome shotgun (WGS) entry which is preliminary data.</text>
</comment>
<feature type="compositionally biased region" description="Pro residues" evidence="1">
    <location>
        <begin position="26"/>
        <end position="35"/>
    </location>
</feature>
<evidence type="ECO:0000313" key="3">
    <source>
        <dbReference type="Proteomes" id="UP000601435"/>
    </source>
</evidence>
<proteinExistence type="predicted"/>
<dbReference type="EMBL" id="CAJNJA010027640">
    <property type="protein sequence ID" value="CAE7581252.1"/>
    <property type="molecule type" value="Genomic_DNA"/>
</dbReference>
<gene>
    <name evidence="2" type="ORF">SNEC2469_LOCUS16888</name>
</gene>
<name>A0A812UL52_9DINO</name>
<feature type="region of interest" description="Disordered" evidence="1">
    <location>
        <begin position="138"/>
        <end position="355"/>
    </location>
</feature>
<accession>A0A812UL52</accession>
<sequence length="355" mass="35877">DLPGAVDGAVRETRSDSADEAQVTYPPSPPSPASPAPWDEDTMIIHHVLPGVAGTSGPAAASLDSVAEQVQELDEVPGEVPETRGMGGRSMSGSSVRFQQEPDVVHFDTDSPAREDRLAIAAPEAVAAPPVTAVTPPAAEAEAQVPEASIEPAAKAEAQDPEATVEPAAEAEAQDPETVIEPEPAQLLVPEPGITDTPQPLADAAREKVAANLPAAEGTDTPPKMEVEVVETQPSAKEAAGLMREAPKEAGDAEAEIAKPSLAAAAGLATAKTPKAEGEKPISGKAPKAGMTAQTVHSAAKRRPAPKAASVPKTAPHPKKEVAAKPTPPAPKAAPPAAKATQSTGKAASAKPKAA</sequence>
<protein>
    <submittedName>
        <fullName evidence="2">Uncharacterized protein</fullName>
    </submittedName>
</protein>
<dbReference type="Proteomes" id="UP000601435">
    <property type="component" value="Unassembled WGS sequence"/>
</dbReference>
<feature type="compositionally biased region" description="Low complexity" evidence="1">
    <location>
        <begin position="161"/>
        <end position="171"/>
    </location>
</feature>
<dbReference type="AlphaFoldDB" id="A0A812UL52"/>
<organism evidence="2 3">
    <name type="scientific">Symbiodinium necroappetens</name>
    <dbReference type="NCBI Taxonomy" id="1628268"/>
    <lineage>
        <taxon>Eukaryota</taxon>
        <taxon>Sar</taxon>
        <taxon>Alveolata</taxon>
        <taxon>Dinophyceae</taxon>
        <taxon>Suessiales</taxon>
        <taxon>Symbiodiniaceae</taxon>
        <taxon>Symbiodinium</taxon>
    </lineage>
</organism>
<evidence type="ECO:0000313" key="2">
    <source>
        <dbReference type="EMBL" id="CAE7581252.1"/>
    </source>
</evidence>
<evidence type="ECO:0000256" key="1">
    <source>
        <dbReference type="SAM" id="MobiDB-lite"/>
    </source>
</evidence>
<feature type="non-terminal residue" evidence="2">
    <location>
        <position position="1"/>
    </location>
</feature>
<feature type="compositionally biased region" description="Low complexity" evidence="1">
    <location>
        <begin position="258"/>
        <end position="273"/>
    </location>
</feature>
<feature type="region of interest" description="Disordered" evidence="1">
    <location>
        <begin position="1"/>
        <end position="40"/>
    </location>
</feature>
<feature type="non-terminal residue" evidence="2">
    <location>
        <position position="355"/>
    </location>
</feature>
<reference evidence="2" key="1">
    <citation type="submission" date="2021-02" db="EMBL/GenBank/DDBJ databases">
        <authorList>
            <person name="Dougan E. K."/>
            <person name="Rhodes N."/>
            <person name="Thang M."/>
            <person name="Chan C."/>
        </authorList>
    </citation>
    <scope>NUCLEOTIDE SEQUENCE</scope>
</reference>